<keyword evidence="8" id="KW-0406">Ion transport</keyword>
<evidence type="ECO:0000256" key="6">
    <source>
        <dbReference type="ARBA" id="ARBA00022989"/>
    </source>
</evidence>
<dbReference type="InterPro" id="IPR013130">
    <property type="entry name" value="Fe3_Rdtase_TM_dom"/>
</dbReference>
<feature type="transmembrane region" description="Helical" evidence="11">
    <location>
        <begin position="359"/>
        <end position="379"/>
    </location>
</feature>
<dbReference type="Pfam" id="PF08022">
    <property type="entry name" value="FAD_binding_8"/>
    <property type="match status" value="1"/>
</dbReference>
<name>A0A0C3DTL1_OIDMZ</name>
<evidence type="ECO:0000256" key="12">
    <source>
        <dbReference type="SAM" id="SignalP"/>
    </source>
</evidence>
<keyword evidence="9 11" id="KW-0472">Membrane</keyword>
<feature type="transmembrane region" description="Helical" evidence="11">
    <location>
        <begin position="162"/>
        <end position="185"/>
    </location>
</feature>
<dbReference type="HOGENOM" id="CLU_010365_2_0_1"/>
<dbReference type="GO" id="GO:0015677">
    <property type="term" value="P:copper ion import"/>
    <property type="evidence" value="ECO:0007669"/>
    <property type="project" value="TreeGrafter"/>
</dbReference>
<evidence type="ECO:0000313" key="15">
    <source>
        <dbReference type="Proteomes" id="UP000054321"/>
    </source>
</evidence>
<dbReference type="Gene3D" id="3.40.50.80">
    <property type="entry name" value="Nucleotide-binding domain of ferredoxin-NADP reductase (FNR) module"/>
    <property type="match status" value="1"/>
</dbReference>
<dbReference type="GO" id="GO:0006826">
    <property type="term" value="P:iron ion transport"/>
    <property type="evidence" value="ECO:0007669"/>
    <property type="project" value="TreeGrafter"/>
</dbReference>
<dbReference type="SUPFAM" id="SSF52343">
    <property type="entry name" value="Ferredoxin reductase-like, C-terminal NADP-linked domain"/>
    <property type="match status" value="1"/>
</dbReference>
<evidence type="ECO:0000256" key="8">
    <source>
        <dbReference type="ARBA" id="ARBA00023065"/>
    </source>
</evidence>
<keyword evidence="15" id="KW-1185">Reference proteome</keyword>
<dbReference type="PANTHER" id="PTHR32361:SF9">
    <property type="entry name" value="FERRIC REDUCTASE TRANSMEMBRANE COMPONENT 3-RELATED"/>
    <property type="match status" value="1"/>
</dbReference>
<dbReference type="InterPro" id="IPR017927">
    <property type="entry name" value="FAD-bd_FR_type"/>
</dbReference>
<dbReference type="PANTHER" id="PTHR32361">
    <property type="entry name" value="FERRIC/CUPRIC REDUCTASE TRANSMEMBRANE COMPONENT"/>
    <property type="match status" value="1"/>
</dbReference>
<feature type="chain" id="PRO_5002173949" description="FAD-binding FR-type domain-containing protein" evidence="12">
    <location>
        <begin position="20"/>
        <end position="695"/>
    </location>
</feature>
<dbReference type="GO" id="GO:0005886">
    <property type="term" value="C:plasma membrane"/>
    <property type="evidence" value="ECO:0007669"/>
    <property type="project" value="TreeGrafter"/>
</dbReference>
<dbReference type="InterPro" id="IPR039261">
    <property type="entry name" value="FNR_nucleotide-bd"/>
</dbReference>
<comment type="similarity">
    <text evidence="2">Belongs to the ferric reductase (FRE) family.</text>
</comment>
<dbReference type="Pfam" id="PF08030">
    <property type="entry name" value="NAD_binding_6"/>
    <property type="match status" value="1"/>
</dbReference>
<keyword evidence="3" id="KW-0813">Transport</keyword>
<evidence type="ECO:0000259" key="13">
    <source>
        <dbReference type="PROSITE" id="PS51384"/>
    </source>
</evidence>
<keyword evidence="5" id="KW-0249">Electron transport</keyword>
<dbReference type="InterPro" id="IPR051410">
    <property type="entry name" value="Ferric/Cupric_Reductase"/>
</dbReference>
<feature type="transmembrane region" description="Helical" evidence="11">
    <location>
        <begin position="386"/>
        <end position="406"/>
    </location>
</feature>
<reference evidence="14 15" key="1">
    <citation type="submission" date="2014-04" db="EMBL/GenBank/DDBJ databases">
        <authorList>
            <consortium name="DOE Joint Genome Institute"/>
            <person name="Kuo A."/>
            <person name="Martino E."/>
            <person name="Perotto S."/>
            <person name="Kohler A."/>
            <person name="Nagy L.G."/>
            <person name="Floudas D."/>
            <person name="Copeland A."/>
            <person name="Barry K.W."/>
            <person name="Cichocki N."/>
            <person name="Veneault-Fourrey C."/>
            <person name="LaButti K."/>
            <person name="Lindquist E.A."/>
            <person name="Lipzen A."/>
            <person name="Lundell T."/>
            <person name="Morin E."/>
            <person name="Murat C."/>
            <person name="Sun H."/>
            <person name="Tunlid A."/>
            <person name="Henrissat B."/>
            <person name="Grigoriev I.V."/>
            <person name="Hibbett D.S."/>
            <person name="Martin F."/>
            <person name="Nordberg H.P."/>
            <person name="Cantor M.N."/>
            <person name="Hua S.X."/>
        </authorList>
    </citation>
    <scope>NUCLEOTIDE SEQUENCE [LARGE SCALE GENOMIC DNA]</scope>
    <source>
        <strain evidence="14 15">Zn</strain>
    </source>
</reference>
<dbReference type="InterPro" id="IPR013112">
    <property type="entry name" value="FAD-bd_8"/>
</dbReference>
<dbReference type="SFLD" id="SFLDG01168">
    <property type="entry name" value="Ferric_reductase_subgroup_(FRE"/>
    <property type="match status" value="1"/>
</dbReference>
<dbReference type="Pfam" id="PF01794">
    <property type="entry name" value="Ferric_reduct"/>
    <property type="match status" value="1"/>
</dbReference>
<dbReference type="Proteomes" id="UP000054321">
    <property type="component" value="Unassembled WGS sequence"/>
</dbReference>
<dbReference type="GO" id="GO:0006879">
    <property type="term" value="P:intracellular iron ion homeostasis"/>
    <property type="evidence" value="ECO:0007669"/>
    <property type="project" value="TreeGrafter"/>
</dbReference>
<gene>
    <name evidence="14" type="ORF">OIDMADRAFT_51224</name>
</gene>
<evidence type="ECO:0000256" key="1">
    <source>
        <dbReference type="ARBA" id="ARBA00004141"/>
    </source>
</evidence>
<evidence type="ECO:0000256" key="2">
    <source>
        <dbReference type="ARBA" id="ARBA00006278"/>
    </source>
</evidence>
<keyword evidence="6 11" id="KW-1133">Transmembrane helix</keyword>
<dbReference type="InterPro" id="IPR013121">
    <property type="entry name" value="Fe_red_NAD-bd_6"/>
</dbReference>
<evidence type="ECO:0000256" key="4">
    <source>
        <dbReference type="ARBA" id="ARBA00022692"/>
    </source>
</evidence>
<sequence length="695" mass="78142">MFPKIIFLMLLSSISPASTADIGLVGLGRTIFEPLCCYSCLASLWGLELSCTQSQVPDQPRGSDPFCHAMSTPYLSSLAYCIRTKCATENVSTNTAEECWSNVAGDGIAVSTLEDSFPSTPPTMELAYNATSLDMTSLANEQFYQDSRSTIQEYVKGESAHALYGAVLIFAVVGFCCLLGVFRALNYFVPELSLRRPLSSFLHKYITSPALIGSLHLRPFPKSLGYIPLRFLSLLILLYIGLNATLCAINYHTPLPNTWYNTKNKHLVSLIADRLGILSFANIALAIMFSGRNTPIIFLTGRSRTDILTFHRWVARVAAVQGIVHVVLYWNDTNQFGYNMFMLSAGIHTIGYNPNYWDLGIMAVIAMSFMVFVFAMLPLRKKWYEIFLFIHIALAIVVLVGLWYHVVWRFDRRFGYETWLYIAFAFWAFDRLVRVGRLVVCNWKQWMIMGHPKAVVELLPGDEFVKATVWPSVKWKVRPGQHCYLQFPTVGRNPFQSHPFSIAGWDEGEPEVAIHDTRGDILEPLPQNTEVPVLTLHPKKPGISFIIRPERGLTQHLHRYLVQAGTTSVRPITVPIWIEGPYGSTTLEPDFRDADTVVAFAGGIGITSILGYLKVHLAAVEQQETRKEIGKTSRRFILFWSAREESLIKAVRSQLGDIGALRKKGVELNIFCTGSGECERVNIKELVRGKVRNKS</sequence>
<evidence type="ECO:0000256" key="3">
    <source>
        <dbReference type="ARBA" id="ARBA00022448"/>
    </source>
</evidence>
<feature type="domain" description="FAD-binding FR-type" evidence="13">
    <location>
        <begin position="425"/>
        <end position="588"/>
    </location>
</feature>
<dbReference type="AlphaFoldDB" id="A0A0C3DTL1"/>
<feature type="transmembrane region" description="Helical" evidence="11">
    <location>
        <begin position="231"/>
        <end position="251"/>
    </location>
</feature>
<reference evidence="15" key="2">
    <citation type="submission" date="2015-01" db="EMBL/GenBank/DDBJ databases">
        <title>Evolutionary Origins and Diversification of the Mycorrhizal Mutualists.</title>
        <authorList>
            <consortium name="DOE Joint Genome Institute"/>
            <consortium name="Mycorrhizal Genomics Consortium"/>
            <person name="Kohler A."/>
            <person name="Kuo A."/>
            <person name="Nagy L.G."/>
            <person name="Floudas D."/>
            <person name="Copeland A."/>
            <person name="Barry K.W."/>
            <person name="Cichocki N."/>
            <person name="Veneault-Fourrey C."/>
            <person name="LaButti K."/>
            <person name="Lindquist E.A."/>
            <person name="Lipzen A."/>
            <person name="Lundell T."/>
            <person name="Morin E."/>
            <person name="Murat C."/>
            <person name="Riley R."/>
            <person name="Ohm R."/>
            <person name="Sun H."/>
            <person name="Tunlid A."/>
            <person name="Henrissat B."/>
            <person name="Grigoriev I.V."/>
            <person name="Hibbett D.S."/>
            <person name="Martin F."/>
        </authorList>
    </citation>
    <scope>NUCLEOTIDE SEQUENCE [LARGE SCALE GENOMIC DNA]</scope>
    <source>
        <strain evidence="15">Zn</strain>
    </source>
</reference>
<organism evidence="14 15">
    <name type="scientific">Oidiodendron maius (strain Zn)</name>
    <dbReference type="NCBI Taxonomy" id="913774"/>
    <lineage>
        <taxon>Eukaryota</taxon>
        <taxon>Fungi</taxon>
        <taxon>Dikarya</taxon>
        <taxon>Ascomycota</taxon>
        <taxon>Pezizomycotina</taxon>
        <taxon>Leotiomycetes</taxon>
        <taxon>Leotiomycetes incertae sedis</taxon>
        <taxon>Myxotrichaceae</taxon>
        <taxon>Oidiodendron</taxon>
    </lineage>
</organism>
<dbReference type="STRING" id="913774.A0A0C3DTL1"/>
<keyword evidence="12" id="KW-0732">Signal</keyword>
<feature type="transmembrane region" description="Helical" evidence="11">
    <location>
        <begin position="313"/>
        <end position="330"/>
    </location>
</feature>
<evidence type="ECO:0000256" key="5">
    <source>
        <dbReference type="ARBA" id="ARBA00022982"/>
    </source>
</evidence>
<dbReference type="GO" id="GO:0000293">
    <property type="term" value="F:ferric-chelate reductase activity"/>
    <property type="evidence" value="ECO:0007669"/>
    <property type="project" value="UniProtKB-ARBA"/>
</dbReference>
<evidence type="ECO:0000256" key="11">
    <source>
        <dbReference type="SAM" id="Phobius"/>
    </source>
</evidence>
<evidence type="ECO:0000256" key="9">
    <source>
        <dbReference type="ARBA" id="ARBA00023136"/>
    </source>
</evidence>
<feature type="transmembrane region" description="Helical" evidence="11">
    <location>
        <begin position="271"/>
        <end position="292"/>
    </location>
</feature>
<dbReference type="InParanoid" id="A0A0C3DTL1"/>
<dbReference type="PROSITE" id="PS51384">
    <property type="entry name" value="FAD_FR"/>
    <property type="match status" value="1"/>
</dbReference>
<keyword evidence="4 11" id="KW-0812">Transmembrane</keyword>
<protein>
    <recommendedName>
        <fullName evidence="13">FAD-binding FR-type domain-containing protein</fullName>
    </recommendedName>
</protein>
<dbReference type="OrthoDB" id="167398at2759"/>
<comment type="subcellular location">
    <subcellularLocation>
        <location evidence="1">Membrane</location>
        <topology evidence="1">Multi-pass membrane protein</topology>
    </subcellularLocation>
</comment>
<dbReference type="SFLD" id="SFLDS00052">
    <property type="entry name" value="Ferric_Reductase_Domain"/>
    <property type="match status" value="1"/>
</dbReference>
<dbReference type="CDD" id="cd06186">
    <property type="entry name" value="NOX_Duox_like_FAD_NADP"/>
    <property type="match status" value="1"/>
</dbReference>
<keyword evidence="7" id="KW-0560">Oxidoreductase</keyword>
<evidence type="ECO:0000313" key="14">
    <source>
        <dbReference type="EMBL" id="KIN05413.1"/>
    </source>
</evidence>
<keyword evidence="10" id="KW-0325">Glycoprotein</keyword>
<accession>A0A0C3DTL1</accession>
<evidence type="ECO:0000256" key="10">
    <source>
        <dbReference type="ARBA" id="ARBA00023180"/>
    </source>
</evidence>
<dbReference type="EMBL" id="KN832872">
    <property type="protein sequence ID" value="KIN05413.1"/>
    <property type="molecule type" value="Genomic_DNA"/>
</dbReference>
<proteinExistence type="inferred from homology"/>
<feature type="signal peptide" evidence="12">
    <location>
        <begin position="1"/>
        <end position="19"/>
    </location>
</feature>
<evidence type="ECO:0000256" key="7">
    <source>
        <dbReference type="ARBA" id="ARBA00023002"/>
    </source>
</evidence>